<dbReference type="Pfam" id="PF02332">
    <property type="entry name" value="Phenol_Hydrox"/>
    <property type="match status" value="1"/>
</dbReference>
<dbReference type="SUPFAM" id="SSF47240">
    <property type="entry name" value="Ferritin-like"/>
    <property type="match status" value="1"/>
</dbReference>
<evidence type="ECO:0000256" key="4">
    <source>
        <dbReference type="ARBA" id="ARBA00048941"/>
    </source>
</evidence>
<evidence type="ECO:0000256" key="2">
    <source>
        <dbReference type="ARBA" id="ARBA00023002"/>
    </source>
</evidence>
<proteinExistence type="predicted"/>
<dbReference type="EMBL" id="AGUD01000238">
    <property type="protein sequence ID" value="EHN10178.1"/>
    <property type="molecule type" value="Genomic_DNA"/>
</dbReference>
<dbReference type="EC" id="1.14.13.227" evidence="1"/>
<accession>H0E7Y0</accession>
<dbReference type="RefSeq" id="WP_007576508.1">
    <property type="nucleotide sequence ID" value="NZ_AGUD01000238.1"/>
</dbReference>
<protein>
    <recommendedName>
        <fullName evidence="1">propane 2-monooxygenase</fullName>
        <ecNumber evidence="1">1.14.13.227</ecNumber>
    </recommendedName>
</protein>
<comment type="catalytic activity">
    <reaction evidence="4">
        <text>propane + NADH + O2 + H(+) = propan-2-ol + NAD(+) + H2O</text>
        <dbReference type="Rhea" id="RHEA:49992"/>
        <dbReference type="ChEBI" id="CHEBI:15377"/>
        <dbReference type="ChEBI" id="CHEBI:15378"/>
        <dbReference type="ChEBI" id="CHEBI:15379"/>
        <dbReference type="ChEBI" id="CHEBI:17824"/>
        <dbReference type="ChEBI" id="CHEBI:32879"/>
        <dbReference type="ChEBI" id="CHEBI:57540"/>
        <dbReference type="ChEBI" id="CHEBI:57945"/>
        <dbReference type="EC" id="1.14.13.227"/>
    </reaction>
</comment>
<name>H0E7Y0_9ACTN</name>
<evidence type="ECO:0000313" key="5">
    <source>
        <dbReference type="EMBL" id="EHN10178.1"/>
    </source>
</evidence>
<keyword evidence="2" id="KW-0560">Oxidoreductase</keyword>
<dbReference type="Proteomes" id="UP000005143">
    <property type="component" value="Unassembled WGS sequence"/>
</dbReference>
<dbReference type="InterPro" id="IPR003430">
    <property type="entry name" value="Phenol_Hydrox"/>
</dbReference>
<sequence length="579" mass="66077">MATQQTRRRSVTKTHERIAQLGWRHDYHQPVPIYETRYVFPEKAKDPMKQVMREYLPMQLEKDDRVYGGFDAALRAGMPTKADERWLQVMKPLVLILVYAEGAAGRCMSVVMDVVPNEELLNGYHVQFVDEVRHIGMQMNLARWYAKHTPDPAGWHRGQEYMAENMFTRAGINMFSHSFVGDPIAAGFTMMTVIETAFTNVAFVALPDVATRNGDFIQATTYSSVQSDEARHISNGYATMLTVLQKDENIPLIQHDLQQAWWIVHAFVDPFVGTIMEYFSSDRSDNESYLTKWDRWIRDDWYRSYVEQLGKMGVTVPPDMFERARERLVAGLHHKTAPLAFATWPLQFWKFSPLTEKDFDWFEAQYPGWYDEYGATWEAYSALTDPEEGALLLGGLLDGAPPFCWTCMLACVLDDDMCHRTCTDAHGHERTRFYCSPECKWLDETNPGRYTGDRNFFDKHHGKALSEVIVELGLLRADGRTLIGQPHLRKDQMWTIDHIRDCDFEIRSPNITQARVLGLPDGNWHDPDDPHGAVMGDGNGFQPVTLYGGGRGRNGDGRVVSTPEDLAAAAVGSTPWVKL</sequence>
<dbReference type="InterPro" id="IPR009078">
    <property type="entry name" value="Ferritin-like_SF"/>
</dbReference>
<keyword evidence="6" id="KW-1185">Reference proteome</keyword>
<dbReference type="InterPro" id="IPR012348">
    <property type="entry name" value="RNR-like"/>
</dbReference>
<evidence type="ECO:0000256" key="1">
    <source>
        <dbReference type="ARBA" id="ARBA00012710"/>
    </source>
</evidence>
<dbReference type="GO" id="GO:0004497">
    <property type="term" value="F:monooxygenase activity"/>
    <property type="evidence" value="ECO:0007669"/>
    <property type="project" value="UniProtKB-KW"/>
</dbReference>
<evidence type="ECO:0000256" key="3">
    <source>
        <dbReference type="ARBA" id="ARBA00023033"/>
    </source>
</evidence>
<organism evidence="5 6">
    <name type="scientific">Patulibacter medicamentivorans</name>
    <dbReference type="NCBI Taxonomy" id="1097667"/>
    <lineage>
        <taxon>Bacteria</taxon>
        <taxon>Bacillati</taxon>
        <taxon>Actinomycetota</taxon>
        <taxon>Thermoleophilia</taxon>
        <taxon>Solirubrobacterales</taxon>
        <taxon>Patulibacteraceae</taxon>
        <taxon>Patulibacter</taxon>
    </lineage>
</organism>
<dbReference type="AlphaFoldDB" id="H0E7Y0"/>
<reference evidence="5 6" key="1">
    <citation type="journal article" date="2013" name="Biodegradation">
        <title>Quantitative proteomic analysis of ibuprofen-degrading Patulibacter sp. strain I11.</title>
        <authorList>
            <person name="Almeida B."/>
            <person name="Kjeldal H."/>
            <person name="Lolas I."/>
            <person name="Knudsen A.D."/>
            <person name="Carvalho G."/>
            <person name="Nielsen K.L."/>
            <person name="Barreto Crespo M.T."/>
            <person name="Stensballe A."/>
            <person name="Nielsen J.L."/>
        </authorList>
    </citation>
    <scope>NUCLEOTIDE SEQUENCE [LARGE SCALE GENOMIC DNA]</scope>
    <source>
        <strain evidence="5 6">I11</strain>
    </source>
</reference>
<keyword evidence="3 5" id="KW-0503">Monooxygenase</keyword>
<gene>
    <name evidence="5" type="ORF">PAI11_29370</name>
</gene>
<evidence type="ECO:0000313" key="6">
    <source>
        <dbReference type="Proteomes" id="UP000005143"/>
    </source>
</evidence>
<comment type="caution">
    <text evidence="5">The sequence shown here is derived from an EMBL/GenBank/DDBJ whole genome shotgun (WGS) entry which is preliminary data.</text>
</comment>
<dbReference type="Gene3D" id="1.10.620.20">
    <property type="entry name" value="Ribonucleotide Reductase, subunit A"/>
    <property type="match status" value="1"/>
</dbReference>